<name>A0A645H823_9ZZZZ</name>
<accession>A0A645H823</accession>
<comment type="caution">
    <text evidence="1">The sequence shown here is derived from an EMBL/GenBank/DDBJ whole genome shotgun (WGS) entry which is preliminary data.</text>
</comment>
<evidence type="ECO:0000313" key="1">
    <source>
        <dbReference type="EMBL" id="MPN35128.1"/>
    </source>
</evidence>
<gene>
    <name evidence="1" type="ORF">SDC9_182623</name>
</gene>
<dbReference type="EMBL" id="VSSQ01088521">
    <property type="protein sequence ID" value="MPN35128.1"/>
    <property type="molecule type" value="Genomic_DNA"/>
</dbReference>
<dbReference type="AlphaFoldDB" id="A0A645H823"/>
<organism evidence="1">
    <name type="scientific">bioreactor metagenome</name>
    <dbReference type="NCBI Taxonomy" id="1076179"/>
    <lineage>
        <taxon>unclassified sequences</taxon>
        <taxon>metagenomes</taxon>
        <taxon>ecological metagenomes</taxon>
    </lineage>
</organism>
<sequence>MRQQFLRLLTRVNDGLLARAVQPRNLAGNLIKRAHELRCAAGLQRNDLARRKLRVRPRKCVKQRRALGVQPLQRLVRAAFQRALLRQAFPALQHGLHGFGKAHLLGAQRLVDQNRLVDHEDRVRREIVQQRIRLLI</sequence>
<protein>
    <submittedName>
        <fullName evidence="1">Uncharacterized protein</fullName>
    </submittedName>
</protein>
<proteinExistence type="predicted"/>
<reference evidence="1" key="1">
    <citation type="submission" date="2019-08" db="EMBL/GenBank/DDBJ databases">
        <authorList>
            <person name="Kucharzyk K."/>
            <person name="Murdoch R.W."/>
            <person name="Higgins S."/>
            <person name="Loffler F."/>
        </authorList>
    </citation>
    <scope>NUCLEOTIDE SEQUENCE</scope>
</reference>